<dbReference type="GO" id="GO:0015645">
    <property type="term" value="F:fatty acid ligase activity"/>
    <property type="evidence" value="ECO:0007669"/>
    <property type="project" value="TreeGrafter"/>
</dbReference>
<name>A0A1I6HS59_9EURY</name>
<keyword evidence="2" id="KW-0436">Ligase</keyword>
<keyword evidence="8" id="KW-1185">Reference proteome</keyword>
<comment type="similarity">
    <text evidence="1">Belongs to the ATP-dependent AMP-binding enzyme family.</text>
</comment>
<evidence type="ECO:0000259" key="5">
    <source>
        <dbReference type="Pfam" id="PF00501"/>
    </source>
</evidence>
<dbReference type="InterPro" id="IPR045851">
    <property type="entry name" value="AMP-bd_C_sf"/>
</dbReference>
<dbReference type="GO" id="GO:0006637">
    <property type="term" value="P:acyl-CoA metabolic process"/>
    <property type="evidence" value="ECO:0007669"/>
    <property type="project" value="TreeGrafter"/>
</dbReference>
<dbReference type="GO" id="GO:0006633">
    <property type="term" value="P:fatty acid biosynthetic process"/>
    <property type="evidence" value="ECO:0007669"/>
    <property type="project" value="TreeGrafter"/>
</dbReference>
<accession>A0A1I6HS59</accession>
<dbReference type="InterPro" id="IPR000873">
    <property type="entry name" value="AMP-dep_synth/lig_dom"/>
</dbReference>
<dbReference type="InterPro" id="IPR051087">
    <property type="entry name" value="Mitochondrial_ACSM"/>
</dbReference>
<dbReference type="PROSITE" id="PS00455">
    <property type="entry name" value="AMP_BINDING"/>
    <property type="match status" value="1"/>
</dbReference>
<evidence type="ECO:0000256" key="2">
    <source>
        <dbReference type="ARBA" id="ARBA00022598"/>
    </source>
</evidence>
<feature type="domain" description="AMP-binding enzyme C-terminal" evidence="6">
    <location>
        <begin position="480"/>
        <end position="558"/>
    </location>
</feature>
<dbReference type="GO" id="GO:0016405">
    <property type="term" value="F:CoA-ligase activity"/>
    <property type="evidence" value="ECO:0007669"/>
    <property type="project" value="UniProtKB-ARBA"/>
</dbReference>
<keyword evidence="4" id="KW-0067">ATP-binding</keyword>
<dbReference type="Pfam" id="PF00501">
    <property type="entry name" value="AMP-binding"/>
    <property type="match status" value="1"/>
</dbReference>
<evidence type="ECO:0000256" key="1">
    <source>
        <dbReference type="ARBA" id="ARBA00006432"/>
    </source>
</evidence>
<dbReference type="EMBL" id="FOYT01000002">
    <property type="protein sequence ID" value="SFR57237.1"/>
    <property type="molecule type" value="Genomic_DNA"/>
</dbReference>
<evidence type="ECO:0000259" key="6">
    <source>
        <dbReference type="Pfam" id="PF13193"/>
    </source>
</evidence>
<keyword evidence="3" id="KW-0547">Nucleotide-binding</keyword>
<dbReference type="PANTHER" id="PTHR43605:SF10">
    <property type="entry name" value="ACYL-COA SYNTHETASE MEDIUM CHAIN FAMILY MEMBER 3"/>
    <property type="match status" value="1"/>
</dbReference>
<dbReference type="GO" id="GO:0004321">
    <property type="term" value="F:fatty-acyl-CoA synthase activity"/>
    <property type="evidence" value="ECO:0007669"/>
    <property type="project" value="TreeGrafter"/>
</dbReference>
<dbReference type="SUPFAM" id="SSF56801">
    <property type="entry name" value="Acetyl-CoA synthetase-like"/>
    <property type="match status" value="1"/>
</dbReference>
<protein>
    <submittedName>
        <fullName evidence="7">Acetyl-CoA synthetase</fullName>
    </submittedName>
</protein>
<proteinExistence type="inferred from homology"/>
<evidence type="ECO:0000313" key="8">
    <source>
        <dbReference type="Proteomes" id="UP000198531"/>
    </source>
</evidence>
<organism evidence="7 8">
    <name type="scientific">Halogeometricum rufum</name>
    <dbReference type="NCBI Taxonomy" id="553469"/>
    <lineage>
        <taxon>Archaea</taxon>
        <taxon>Methanobacteriati</taxon>
        <taxon>Methanobacteriota</taxon>
        <taxon>Stenosarchaea group</taxon>
        <taxon>Halobacteria</taxon>
        <taxon>Halobacteriales</taxon>
        <taxon>Haloferacaceae</taxon>
        <taxon>Halogeometricum</taxon>
    </lineage>
</organism>
<evidence type="ECO:0000313" key="7">
    <source>
        <dbReference type="EMBL" id="SFR57237.1"/>
    </source>
</evidence>
<dbReference type="PANTHER" id="PTHR43605">
    <property type="entry name" value="ACYL-COENZYME A SYNTHETASE"/>
    <property type="match status" value="1"/>
</dbReference>
<reference evidence="8" key="1">
    <citation type="submission" date="2016-10" db="EMBL/GenBank/DDBJ databases">
        <authorList>
            <person name="Varghese N."/>
            <person name="Submissions S."/>
        </authorList>
    </citation>
    <scope>NUCLEOTIDE SEQUENCE [LARGE SCALE GENOMIC DNA]</scope>
    <source>
        <strain evidence="8">CGMCC 1.7736</strain>
    </source>
</reference>
<dbReference type="Pfam" id="PF13193">
    <property type="entry name" value="AMP-binding_C"/>
    <property type="match status" value="1"/>
</dbReference>
<dbReference type="AlphaFoldDB" id="A0A1I6HS59"/>
<dbReference type="GO" id="GO:0005524">
    <property type="term" value="F:ATP binding"/>
    <property type="evidence" value="ECO:0007669"/>
    <property type="project" value="UniProtKB-KW"/>
</dbReference>
<dbReference type="STRING" id="553469.SAMN04487947_2398"/>
<dbReference type="InterPro" id="IPR025110">
    <property type="entry name" value="AMP-bd_C"/>
</dbReference>
<dbReference type="Proteomes" id="UP000198531">
    <property type="component" value="Unassembled WGS sequence"/>
</dbReference>
<sequence>MTMAETTTRVDLDPRIDTYHFYEREWEGYEQLIDAFEHDVPDQFDLATYLCDRWADADPNRVAVHALGADGTETRYTYGDLRRDANRLANHLADAGIDAGDRIAVHGGQKVEYLLAHLAAWKLGAISVPLSLLFGPDGLEYRLADSGASAFVVDEAALPTLRAVEPDLDELETKVVVGDGPTEGNEAAFHDAIADRSTDVETATTDADDPAVVMYTSGTTGPPKGVVHAHRSVLGVLPGQILTRYNMDVRAGDTLYTPGEWSWSGPLFDVIVSGLYLGVPIVGDADPGFDPEEMLALIDRFDVSIVGAPATVWRALMQVPEASERYDLGSLRVVFNGGEALGGSIVDWFHETIGGVAVHEVYGQTETAAAGAGDCEALGIDHRDGHMGKPVPGLEIEVLDVDDADPLGTGEVGELAVRYEGNPVCFLEFWNAPEKTARRLDDGWLRTEDLGSKTDDGYVSFHSRKDDVINSSGYRIGPAEIEECLAGHDAVADAGVIGVPDEMRGEVPKAFVVLAEGNEATDELSETLRGHVESRLAKYERPRELEFVSELPTTTTGKVRRHDLRVREGLVEVE</sequence>
<gene>
    <name evidence="7" type="ORF">SAMN04487947_2398</name>
</gene>
<dbReference type="Gene3D" id="3.30.300.30">
    <property type="match status" value="1"/>
</dbReference>
<dbReference type="Gene3D" id="3.40.50.12780">
    <property type="entry name" value="N-terminal domain of ligase-like"/>
    <property type="match status" value="1"/>
</dbReference>
<evidence type="ECO:0000256" key="4">
    <source>
        <dbReference type="ARBA" id="ARBA00022840"/>
    </source>
</evidence>
<dbReference type="InterPro" id="IPR020845">
    <property type="entry name" value="AMP-binding_CS"/>
</dbReference>
<evidence type="ECO:0000256" key="3">
    <source>
        <dbReference type="ARBA" id="ARBA00022741"/>
    </source>
</evidence>
<feature type="domain" description="AMP-dependent synthetase/ligase" evidence="5">
    <location>
        <begin position="52"/>
        <end position="418"/>
    </location>
</feature>
<dbReference type="InterPro" id="IPR042099">
    <property type="entry name" value="ANL_N_sf"/>
</dbReference>